<dbReference type="Proteomes" id="UP000228510">
    <property type="component" value="Unassembled WGS sequence"/>
</dbReference>
<dbReference type="AlphaFoldDB" id="A0A2H0UYX4"/>
<protein>
    <recommendedName>
        <fullName evidence="5">Bacterial type II secretion system protein E domain-containing protein</fullName>
    </recommendedName>
</protein>
<dbReference type="Gene3D" id="3.30.450.90">
    <property type="match status" value="1"/>
</dbReference>
<sequence length="567" mass="62790">MSKNFQSIEELLGEDEGAKEDEDTAKRKFNAKQREIQDKEVEKLTAAKAKSLGLPYISLVGFPISPEALSKVPAAESRRLKVVCFFYDGEQFRLGAVDLTAEIESLLKDLAVRLHCEGKVYLVSEVSLAAAQKLYVTLPKVREVVRGVKVTEEELNKYSESFASFRDLQAEIIKADITQIVAMLLAAAVKSRSSDIHIEGEEKEIKARFRIDGVLHDVAALDKKIWPKVISRLKLLAKVKINVEDRPQDGRFAVIMQARQIDIRASFLPTSFGESVVMRLLDSNQEDISFEQLGLVGKAYEELKRQIERPNGMVINTGPTGSGKTTTLYAILKMLNKPETKIITIEDPIEYQLVGVNQSQAGENYTFAKGLRSIVRQDPDIIMVGEIRDLDTAEIAIQAALTGHLVLSTIHTNDASGTVPRFLSMGVKPYLLAPALNAMIGQRLVRKICAQCKAEAQLTDEQKKRVEEIMSKMNEDEKKKVDLANAKFYKGAGCDFCQGLGYKGRVGIYEIMVMNADIEKLIQAGKVSEFDIAAVAAQNGMITMAQDGILKAMQGITSVEEVLRVAE</sequence>
<dbReference type="EMBL" id="PFAT01000051">
    <property type="protein sequence ID" value="PIR92015.1"/>
    <property type="molecule type" value="Genomic_DNA"/>
</dbReference>
<dbReference type="InterPro" id="IPR001482">
    <property type="entry name" value="T2SS/T4SS_dom"/>
</dbReference>
<dbReference type="GO" id="GO:0016887">
    <property type="term" value="F:ATP hydrolysis activity"/>
    <property type="evidence" value="ECO:0007669"/>
    <property type="project" value="TreeGrafter"/>
</dbReference>
<dbReference type="Pfam" id="PF00437">
    <property type="entry name" value="T2SSE"/>
    <property type="match status" value="1"/>
</dbReference>
<evidence type="ECO:0000256" key="2">
    <source>
        <dbReference type="ARBA" id="ARBA00022741"/>
    </source>
</evidence>
<keyword evidence="2" id="KW-0547">Nucleotide-binding</keyword>
<comment type="caution">
    <text evidence="6">The sequence shown here is derived from an EMBL/GenBank/DDBJ whole genome shotgun (WGS) entry which is preliminary data.</text>
</comment>
<evidence type="ECO:0000256" key="1">
    <source>
        <dbReference type="ARBA" id="ARBA00006611"/>
    </source>
</evidence>
<proteinExistence type="inferred from homology"/>
<dbReference type="PANTHER" id="PTHR30258:SF3">
    <property type="entry name" value="SLL1921 PROTEIN"/>
    <property type="match status" value="1"/>
</dbReference>
<evidence type="ECO:0000256" key="4">
    <source>
        <dbReference type="SAM" id="MobiDB-lite"/>
    </source>
</evidence>
<dbReference type="GO" id="GO:0005886">
    <property type="term" value="C:plasma membrane"/>
    <property type="evidence" value="ECO:0007669"/>
    <property type="project" value="TreeGrafter"/>
</dbReference>
<name>A0A2H0UYX4_9BACT</name>
<evidence type="ECO:0000313" key="6">
    <source>
        <dbReference type="EMBL" id="PIR92015.1"/>
    </source>
</evidence>
<dbReference type="Gene3D" id="3.40.50.300">
    <property type="entry name" value="P-loop containing nucleotide triphosphate hydrolases"/>
    <property type="match status" value="1"/>
</dbReference>
<keyword evidence="3" id="KW-0067">ATP-binding</keyword>
<comment type="similarity">
    <text evidence="1">Belongs to the GSP E family.</text>
</comment>
<evidence type="ECO:0000259" key="5">
    <source>
        <dbReference type="PROSITE" id="PS00662"/>
    </source>
</evidence>
<dbReference type="InterPro" id="IPR027417">
    <property type="entry name" value="P-loop_NTPase"/>
</dbReference>
<feature type="compositionally biased region" description="Acidic residues" evidence="4">
    <location>
        <begin position="11"/>
        <end position="23"/>
    </location>
</feature>
<reference evidence="7" key="1">
    <citation type="submission" date="2017-09" db="EMBL/GenBank/DDBJ databases">
        <title>Depth-based differentiation of microbial function through sediment-hosted aquifers and enrichment of novel symbionts in the deep terrestrial subsurface.</title>
        <authorList>
            <person name="Probst A.J."/>
            <person name="Ladd B."/>
            <person name="Jarett J.K."/>
            <person name="Geller-Mcgrath D.E."/>
            <person name="Sieber C.M.K."/>
            <person name="Emerson J.B."/>
            <person name="Anantharaman K."/>
            <person name="Thomas B.C."/>
            <person name="Malmstrom R."/>
            <person name="Stieglmeier M."/>
            <person name="Klingl A."/>
            <person name="Woyke T."/>
            <person name="Ryan C.M."/>
            <person name="Banfield J.F."/>
        </authorList>
    </citation>
    <scope>NUCLEOTIDE SEQUENCE [LARGE SCALE GENOMIC DNA]</scope>
</reference>
<dbReference type="PROSITE" id="PS00662">
    <property type="entry name" value="T2SP_E"/>
    <property type="match status" value="1"/>
</dbReference>
<organism evidence="6 7">
    <name type="scientific">Candidatus Falkowbacteria bacterium CG10_big_fil_rev_8_21_14_0_10_44_15</name>
    <dbReference type="NCBI Taxonomy" id="1974569"/>
    <lineage>
        <taxon>Bacteria</taxon>
        <taxon>Candidatus Falkowiibacteriota</taxon>
    </lineage>
</organism>
<dbReference type="GO" id="GO:0005524">
    <property type="term" value="F:ATP binding"/>
    <property type="evidence" value="ECO:0007669"/>
    <property type="project" value="UniProtKB-KW"/>
</dbReference>
<gene>
    <name evidence="6" type="ORF">COU01_03945</name>
</gene>
<dbReference type="FunFam" id="3.40.50.300:FF:000398">
    <property type="entry name" value="Type IV pilus assembly ATPase PilB"/>
    <property type="match status" value="1"/>
</dbReference>
<dbReference type="CDD" id="cd01129">
    <property type="entry name" value="PulE-GspE-like"/>
    <property type="match status" value="1"/>
</dbReference>
<evidence type="ECO:0000313" key="7">
    <source>
        <dbReference type="Proteomes" id="UP000228510"/>
    </source>
</evidence>
<evidence type="ECO:0000256" key="3">
    <source>
        <dbReference type="ARBA" id="ARBA00022840"/>
    </source>
</evidence>
<feature type="domain" description="Bacterial type II secretion system protein E" evidence="5">
    <location>
        <begin position="375"/>
        <end position="389"/>
    </location>
</feature>
<dbReference type="SUPFAM" id="SSF52540">
    <property type="entry name" value="P-loop containing nucleoside triphosphate hydrolases"/>
    <property type="match status" value="1"/>
</dbReference>
<accession>A0A2H0UYX4</accession>
<feature type="region of interest" description="Disordered" evidence="4">
    <location>
        <begin position="1"/>
        <end position="31"/>
    </location>
</feature>
<dbReference type="PANTHER" id="PTHR30258">
    <property type="entry name" value="TYPE II SECRETION SYSTEM PROTEIN GSPE-RELATED"/>
    <property type="match status" value="1"/>
</dbReference>